<evidence type="ECO:0000256" key="3">
    <source>
        <dbReference type="ARBA" id="ARBA00022737"/>
    </source>
</evidence>
<dbReference type="GO" id="GO:0005788">
    <property type="term" value="C:endoplasmic reticulum lumen"/>
    <property type="evidence" value="ECO:0007669"/>
    <property type="project" value="UniProtKB-SubCell"/>
</dbReference>
<dbReference type="InterPro" id="IPR019734">
    <property type="entry name" value="TPR_rpt"/>
</dbReference>
<evidence type="ECO:0000256" key="2">
    <source>
        <dbReference type="ARBA" id="ARBA00022729"/>
    </source>
</evidence>
<evidence type="ECO:0000313" key="12">
    <source>
        <dbReference type="Proteomes" id="UP001222932"/>
    </source>
</evidence>
<dbReference type="FunFam" id="1.25.40.10:FF:000224">
    <property type="entry name" value="DnaJ and TPR domain protein"/>
    <property type="match status" value="1"/>
</dbReference>
<feature type="domain" description="J" evidence="10">
    <location>
        <begin position="402"/>
        <end position="463"/>
    </location>
</feature>
<feature type="signal peptide" evidence="9">
    <location>
        <begin position="1"/>
        <end position="19"/>
    </location>
</feature>
<evidence type="ECO:0000259" key="10">
    <source>
        <dbReference type="PROSITE" id="PS50076"/>
    </source>
</evidence>
<keyword evidence="3" id="KW-0677">Repeat</keyword>
<keyword evidence="2 9" id="KW-0732">Signal</keyword>
<gene>
    <name evidence="11" type="ORF">CspeluHIS016_0406080</name>
</gene>
<dbReference type="PROSITE" id="PS50005">
    <property type="entry name" value="TPR"/>
    <property type="match status" value="1"/>
</dbReference>
<dbReference type="InterPro" id="IPR011990">
    <property type="entry name" value="TPR-like_helical_dom_sf"/>
</dbReference>
<dbReference type="Pfam" id="PF13432">
    <property type="entry name" value="TPR_16"/>
    <property type="match status" value="2"/>
</dbReference>
<dbReference type="PANTHER" id="PTHR44140:SF2">
    <property type="entry name" value="LD25575P"/>
    <property type="match status" value="1"/>
</dbReference>
<dbReference type="InterPro" id="IPR036869">
    <property type="entry name" value="J_dom_sf"/>
</dbReference>
<protein>
    <recommendedName>
        <fullName evidence="6">Tetratricopeptide repeat and J domain-containing co-chaperone DNJ1</fullName>
    </recommendedName>
</protein>
<feature type="repeat" description="TPR" evidence="7">
    <location>
        <begin position="57"/>
        <end position="90"/>
    </location>
</feature>
<comment type="subcellular location">
    <subcellularLocation>
        <location evidence="1">Endoplasmic reticulum lumen</location>
    </subcellularLocation>
</comment>
<proteinExistence type="predicted"/>
<organism evidence="11 12">
    <name type="scientific">Cutaneotrichosporon spelunceum</name>
    <dbReference type="NCBI Taxonomy" id="1672016"/>
    <lineage>
        <taxon>Eukaryota</taxon>
        <taxon>Fungi</taxon>
        <taxon>Dikarya</taxon>
        <taxon>Basidiomycota</taxon>
        <taxon>Agaricomycotina</taxon>
        <taxon>Tremellomycetes</taxon>
        <taxon>Trichosporonales</taxon>
        <taxon>Trichosporonaceae</taxon>
        <taxon>Cutaneotrichosporon</taxon>
    </lineage>
</organism>
<feature type="chain" id="PRO_5041967375" description="Tetratricopeptide repeat and J domain-containing co-chaperone DNJ1" evidence="9">
    <location>
        <begin position="20"/>
        <end position="524"/>
    </location>
</feature>
<dbReference type="SMART" id="SM00028">
    <property type="entry name" value="TPR"/>
    <property type="match status" value="4"/>
</dbReference>
<dbReference type="GO" id="GO:0034975">
    <property type="term" value="P:protein folding in endoplasmic reticulum"/>
    <property type="evidence" value="ECO:0007669"/>
    <property type="project" value="TreeGrafter"/>
</dbReference>
<reference evidence="11" key="2">
    <citation type="submission" date="2023-06" db="EMBL/GenBank/DDBJ databases">
        <authorList>
            <person name="Kobayashi Y."/>
            <person name="Kayamori A."/>
            <person name="Aoki K."/>
            <person name="Shiwa Y."/>
            <person name="Fujita N."/>
            <person name="Sugita T."/>
            <person name="Iwasaki W."/>
            <person name="Tanaka N."/>
            <person name="Takashima M."/>
        </authorList>
    </citation>
    <scope>NUCLEOTIDE SEQUENCE</scope>
    <source>
        <strain evidence="11">HIS016</strain>
    </source>
</reference>
<evidence type="ECO:0000256" key="1">
    <source>
        <dbReference type="ARBA" id="ARBA00004319"/>
    </source>
</evidence>
<dbReference type="SMART" id="SM00271">
    <property type="entry name" value="DnaJ"/>
    <property type="match status" value="1"/>
</dbReference>
<accession>A0AAD3YDC8</accession>
<feature type="region of interest" description="Disordered" evidence="8">
    <location>
        <begin position="457"/>
        <end position="516"/>
    </location>
</feature>
<feature type="compositionally biased region" description="Gly residues" evidence="8">
    <location>
        <begin position="495"/>
        <end position="516"/>
    </location>
</feature>
<dbReference type="PRINTS" id="PR00625">
    <property type="entry name" value="JDOMAIN"/>
</dbReference>
<evidence type="ECO:0000256" key="7">
    <source>
        <dbReference type="PROSITE-ProRule" id="PRU00339"/>
    </source>
</evidence>
<dbReference type="SUPFAM" id="SSF46565">
    <property type="entry name" value="Chaperone J-domain"/>
    <property type="match status" value="1"/>
</dbReference>
<dbReference type="SUPFAM" id="SSF48452">
    <property type="entry name" value="TPR-like"/>
    <property type="match status" value="2"/>
</dbReference>
<evidence type="ECO:0000256" key="8">
    <source>
        <dbReference type="SAM" id="MobiDB-lite"/>
    </source>
</evidence>
<keyword evidence="4 7" id="KW-0802">TPR repeat</keyword>
<name>A0AAD3YDC8_9TREE</name>
<dbReference type="Pfam" id="PF00226">
    <property type="entry name" value="DnaJ"/>
    <property type="match status" value="1"/>
</dbReference>
<reference evidence="11" key="1">
    <citation type="journal article" date="2023" name="BMC Genomics">
        <title>Chromosome-level genome assemblies of Cutaneotrichosporon spp. (Trichosporonales, Basidiomycota) reveal imbalanced evolution between nucleotide sequences and chromosome synteny.</title>
        <authorList>
            <person name="Kobayashi Y."/>
            <person name="Kayamori A."/>
            <person name="Aoki K."/>
            <person name="Shiwa Y."/>
            <person name="Matsutani M."/>
            <person name="Fujita N."/>
            <person name="Sugita T."/>
            <person name="Iwasaki W."/>
            <person name="Tanaka N."/>
            <person name="Takashima M."/>
        </authorList>
    </citation>
    <scope>NUCLEOTIDE SEQUENCE</scope>
    <source>
        <strain evidence="11">HIS016</strain>
    </source>
</reference>
<sequence>MRIGAFALSVLAVAAPALADGRTAAEAAADGNRLLATGSYSDAARAYTEAIASDPSYANYYKRATAYLSMGRNSAALADFDAILKMNPDFSQAHFQKAKIYAQDGAFDDAARELNALKKSKRDETSGELARNVASAQAGLKAAKADAGRKKWDSCVEHATRAIKVGSNSEELRELRARCETERGNVEGAYADLSRLATLNPSSQELRVRLAHLAFFFIDPATAVAELKKCLHYDPDSKVCKPLHKKMRAFDRDLVKARNFSASDKHSDARRIITLMRGEEGLMARFDKLLEDSEAAGAIPTQFDARKGSTRLELYSLACRAIVDANDTSKLGSQWCEALLSLDDTNEAALVHRGEKLLKAEKWEEAVAAFQAAFEKSGRSSQDIMQRLQKAERLLKVSKRKDYYKVLGVSRDADERTVKKAFRKAAKENHPDIGGSEEKMAAINEAYEVLSDTELRQRYDNGDDPNDPSGGQGQGNPFAHHGGGGMPFFFQQAFQGGGGGGGGFPGGGFPGGGGGGGQKFHFQF</sequence>
<evidence type="ECO:0000313" key="11">
    <source>
        <dbReference type="EMBL" id="GMK57774.1"/>
    </source>
</evidence>
<dbReference type="Proteomes" id="UP001222932">
    <property type="component" value="Unassembled WGS sequence"/>
</dbReference>
<evidence type="ECO:0000256" key="5">
    <source>
        <dbReference type="ARBA" id="ARBA00022824"/>
    </source>
</evidence>
<dbReference type="InterPro" id="IPR001623">
    <property type="entry name" value="DnaJ_domain"/>
</dbReference>
<keyword evidence="5" id="KW-0256">Endoplasmic reticulum</keyword>
<dbReference type="CDD" id="cd06257">
    <property type="entry name" value="DnaJ"/>
    <property type="match status" value="1"/>
</dbReference>
<dbReference type="PANTHER" id="PTHR44140">
    <property type="entry name" value="LD25575P"/>
    <property type="match status" value="1"/>
</dbReference>
<evidence type="ECO:0000256" key="6">
    <source>
        <dbReference type="ARBA" id="ARBA00073740"/>
    </source>
</evidence>
<dbReference type="Gene3D" id="1.10.287.110">
    <property type="entry name" value="DnaJ domain"/>
    <property type="match status" value="1"/>
</dbReference>
<dbReference type="Gene3D" id="1.25.40.10">
    <property type="entry name" value="Tetratricopeptide repeat domain"/>
    <property type="match status" value="1"/>
</dbReference>
<dbReference type="GO" id="GO:0051787">
    <property type="term" value="F:misfolded protein binding"/>
    <property type="evidence" value="ECO:0007669"/>
    <property type="project" value="TreeGrafter"/>
</dbReference>
<dbReference type="EMBL" id="BTCM01000004">
    <property type="protein sequence ID" value="GMK57774.1"/>
    <property type="molecule type" value="Genomic_DNA"/>
</dbReference>
<keyword evidence="12" id="KW-1185">Reference proteome</keyword>
<dbReference type="AlphaFoldDB" id="A0AAD3YDC8"/>
<dbReference type="GO" id="GO:0051087">
    <property type="term" value="F:protein-folding chaperone binding"/>
    <property type="evidence" value="ECO:0007669"/>
    <property type="project" value="TreeGrafter"/>
</dbReference>
<evidence type="ECO:0000256" key="4">
    <source>
        <dbReference type="ARBA" id="ARBA00022803"/>
    </source>
</evidence>
<dbReference type="InterPro" id="IPR051727">
    <property type="entry name" value="DnaJ_C3_Co-chaperones"/>
</dbReference>
<dbReference type="PROSITE" id="PS50076">
    <property type="entry name" value="DNAJ_2"/>
    <property type="match status" value="1"/>
</dbReference>
<evidence type="ECO:0000256" key="9">
    <source>
        <dbReference type="SAM" id="SignalP"/>
    </source>
</evidence>
<comment type="caution">
    <text evidence="11">The sequence shown here is derived from an EMBL/GenBank/DDBJ whole genome shotgun (WGS) entry which is preliminary data.</text>
</comment>